<accession>A0ABW4KG75</accession>
<dbReference type="RefSeq" id="WP_380773740.1">
    <property type="nucleotide sequence ID" value="NZ_JBHUEO010000025.1"/>
</dbReference>
<proteinExistence type="predicted"/>
<name>A0ABW4KG75_9BACI</name>
<dbReference type="EMBL" id="JBHUEO010000025">
    <property type="protein sequence ID" value="MFD1707015.1"/>
    <property type="molecule type" value="Genomic_DNA"/>
</dbReference>
<gene>
    <name evidence="1" type="ORF">ACFSCZ_09755</name>
</gene>
<protein>
    <submittedName>
        <fullName evidence="1">Uncharacterized protein</fullName>
    </submittedName>
</protein>
<keyword evidence="2" id="KW-1185">Reference proteome</keyword>
<sequence length="45" mass="4828">MPRIPPLSGKPDTGYELTELKGGRRNACEHFSVKMGDPGSRVGGE</sequence>
<dbReference type="Proteomes" id="UP001597301">
    <property type="component" value="Unassembled WGS sequence"/>
</dbReference>
<organism evidence="1 2">
    <name type="scientific">Siminovitchia sediminis</name>
    <dbReference type="NCBI Taxonomy" id="1274353"/>
    <lineage>
        <taxon>Bacteria</taxon>
        <taxon>Bacillati</taxon>
        <taxon>Bacillota</taxon>
        <taxon>Bacilli</taxon>
        <taxon>Bacillales</taxon>
        <taxon>Bacillaceae</taxon>
        <taxon>Siminovitchia</taxon>
    </lineage>
</organism>
<evidence type="ECO:0000313" key="2">
    <source>
        <dbReference type="Proteomes" id="UP001597301"/>
    </source>
</evidence>
<comment type="caution">
    <text evidence="1">The sequence shown here is derived from an EMBL/GenBank/DDBJ whole genome shotgun (WGS) entry which is preliminary data.</text>
</comment>
<reference evidence="2" key="1">
    <citation type="journal article" date="2019" name="Int. J. Syst. Evol. Microbiol.">
        <title>The Global Catalogue of Microorganisms (GCM) 10K type strain sequencing project: providing services to taxonomists for standard genome sequencing and annotation.</title>
        <authorList>
            <consortium name="The Broad Institute Genomics Platform"/>
            <consortium name="The Broad Institute Genome Sequencing Center for Infectious Disease"/>
            <person name="Wu L."/>
            <person name="Ma J."/>
        </authorList>
    </citation>
    <scope>NUCLEOTIDE SEQUENCE [LARGE SCALE GENOMIC DNA]</scope>
    <source>
        <strain evidence="2">CGMCC 1.12295</strain>
    </source>
</reference>
<evidence type="ECO:0000313" key="1">
    <source>
        <dbReference type="EMBL" id="MFD1707015.1"/>
    </source>
</evidence>